<dbReference type="PANTHER" id="PTHR46609:SF7">
    <property type="match status" value="1"/>
</dbReference>
<gene>
    <name evidence="3" type="primary">LOC111103009</name>
</gene>
<dbReference type="GeneID" id="111103009"/>
<dbReference type="Pfam" id="PF09588">
    <property type="entry name" value="YqaJ"/>
    <property type="match status" value="1"/>
</dbReference>
<dbReference type="SUPFAM" id="SSF52980">
    <property type="entry name" value="Restriction endonuclease-like"/>
    <property type="match status" value="1"/>
</dbReference>
<evidence type="ECO:0000259" key="1">
    <source>
        <dbReference type="Pfam" id="PF09588"/>
    </source>
</evidence>
<dbReference type="CDD" id="cd22343">
    <property type="entry name" value="PDDEXK_lambda_exonuclease-like"/>
    <property type="match status" value="1"/>
</dbReference>
<sequence length="127" mass="14675">MRHGIACEPLAANAYVEIMNNDVDIYPCGLVVSPWAPWLAASPDRKVYCPSMVPAYGLLEIKCPVKPLADCQYLTKNENGYRLKENHNYYHQVLMQIAVTGIEWCHFLVWTTEESHLELIRFNMDTW</sequence>
<evidence type="ECO:0000313" key="2">
    <source>
        <dbReference type="Proteomes" id="UP000694844"/>
    </source>
</evidence>
<proteinExistence type="predicted"/>
<dbReference type="OrthoDB" id="6123373at2759"/>
<protein>
    <submittedName>
        <fullName evidence="3">Uncharacterized protein LOC111103009</fullName>
    </submittedName>
</protein>
<reference evidence="3" key="1">
    <citation type="submission" date="2025-08" db="UniProtKB">
        <authorList>
            <consortium name="RefSeq"/>
        </authorList>
    </citation>
    <scope>IDENTIFICATION</scope>
    <source>
        <tissue evidence="3">Whole sample</tissue>
    </source>
</reference>
<dbReference type="Gene3D" id="3.90.320.10">
    <property type="match status" value="1"/>
</dbReference>
<dbReference type="KEGG" id="cvn:111103009"/>
<keyword evidence="2" id="KW-1185">Reference proteome</keyword>
<evidence type="ECO:0000313" key="3">
    <source>
        <dbReference type="RefSeq" id="XP_022291697.1"/>
    </source>
</evidence>
<organism evidence="2 3">
    <name type="scientific">Crassostrea virginica</name>
    <name type="common">Eastern oyster</name>
    <dbReference type="NCBI Taxonomy" id="6565"/>
    <lineage>
        <taxon>Eukaryota</taxon>
        <taxon>Metazoa</taxon>
        <taxon>Spiralia</taxon>
        <taxon>Lophotrochozoa</taxon>
        <taxon>Mollusca</taxon>
        <taxon>Bivalvia</taxon>
        <taxon>Autobranchia</taxon>
        <taxon>Pteriomorphia</taxon>
        <taxon>Ostreida</taxon>
        <taxon>Ostreoidea</taxon>
        <taxon>Ostreidae</taxon>
        <taxon>Crassostrea</taxon>
    </lineage>
</organism>
<accession>A0A8B8AJI1</accession>
<dbReference type="AlphaFoldDB" id="A0A8B8AJI1"/>
<dbReference type="PANTHER" id="PTHR46609">
    <property type="entry name" value="EXONUCLEASE, PHAGE-TYPE/RECB, C-TERMINAL DOMAIN-CONTAINING PROTEIN"/>
    <property type="match status" value="1"/>
</dbReference>
<dbReference type="InterPro" id="IPR051703">
    <property type="entry name" value="NF-kappa-B_Signaling_Reg"/>
</dbReference>
<name>A0A8B8AJI1_CRAVI</name>
<dbReference type="InterPro" id="IPR019080">
    <property type="entry name" value="YqaJ_viral_recombinase"/>
</dbReference>
<dbReference type="RefSeq" id="XP_022291697.1">
    <property type="nucleotide sequence ID" value="XM_022435989.1"/>
</dbReference>
<dbReference type="InterPro" id="IPR011604">
    <property type="entry name" value="PDDEXK-like_dom_sf"/>
</dbReference>
<dbReference type="GO" id="GO:0006281">
    <property type="term" value="P:DNA repair"/>
    <property type="evidence" value="ECO:0007669"/>
    <property type="project" value="UniProtKB-ARBA"/>
</dbReference>
<dbReference type="InterPro" id="IPR011335">
    <property type="entry name" value="Restrct_endonuc-II-like"/>
</dbReference>
<dbReference type="Proteomes" id="UP000694844">
    <property type="component" value="Chromosome 7"/>
</dbReference>
<feature type="domain" description="YqaJ viral recombinase" evidence="1">
    <location>
        <begin position="1"/>
        <end position="102"/>
    </location>
</feature>